<dbReference type="InterPro" id="IPR050300">
    <property type="entry name" value="GDXG_lipolytic_enzyme"/>
</dbReference>
<reference evidence="5" key="1">
    <citation type="journal article" date="2019" name="Int. J. Syst. Evol. Microbiol.">
        <title>The Global Catalogue of Microorganisms (GCM) 10K type strain sequencing project: providing services to taxonomists for standard genome sequencing and annotation.</title>
        <authorList>
            <consortium name="The Broad Institute Genomics Platform"/>
            <consortium name="The Broad Institute Genome Sequencing Center for Infectious Disease"/>
            <person name="Wu L."/>
            <person name="Ma J."/>
        </authorList>
    </citation>
    <scope>NUCLEOTIDE SEQUENCE [LARGE SCALE GENOMIC DNA]</scope>
    <source>
        <strain evidence="5">CCUG 56698</strain>
    </source>
</reference>
<sequence length="336" mass="36635">MPNKLNVPQMWSAQMGAVIAQQNALAANAYSTDQTFEEMRAAYNTERAFWNEGGPRPYSTREDNVTTDYGPVRVRMHRPTADPVLPVIVFIHGGGYVLGNLDTHDRISRTLAEKTGAAVLAVDYTLSPEARFPQAVRECVAVVQELRAHAAQWGVDAGDISFAGDSGGANLGFATYLWLRDELGEAAGVRAMLLFYGAYGMVDSESMRLFGGEWDGLDEADYAYYMDMYKGSDSDTESPYFNILGADLTRDVPPCFIVAAALDPLRDDSRTLAAMLSAHGTPTHYEEVPGVIHGFLHHSRMLDATVQVLDHASVFHRALARPSSGTRATAGQVPLP</sequence>
<evidence type="ECO:0000313" key="5">
    <source>
        <dbReference type="Proteomes" id="UP001596527"/>
    </source>
</evidence>
<organism evidence="4 5">
    <name type="scientific">Schaalia naturae</name>
    <dbReference type="NCBI Taxonomy" id="635203"/>
    <lineage>
        <taxon>Bacteria</taxon>
        <taxon>Bacillati</taxon>
        <taxon>Actinomycetota</taxon>
        <taxon>Actinomycetes</taxon>
        <taxon>Actinomycetales</taxon>
        <taxon>Actinomycetaceae</taxon>
        <taxon>Schaalia</taxon>
    </lineage>
</organism>
<dbReference type="InterPro" id="IPR013094">
    <property type="entry name" value="AB_hydrolase_3"/>
</dbReference>
<dbReference type="PANTHER" id="PTHR48081:SF8">
    <property type="entry name" value="ALPHA_BETA HYDROLASE FOLD-3 DOMAIN-CONTAINING PROTEIN-RELATED"/>
    <property type="match status" value="1"/>
</dbReference>
<feature type="domain" description="Alpha/beta hydrolase fold-3" evidence="3">
    <location>
        <begin position="88"/>
        <end position="296"/>
    </location>
</feature>
<dbReference type="EMBL" id="JBHTEF010000001">
    <property type="protein sequence ID" value="MFC7580089.1"/>
    <property type="molecule type" value="Genomic_DNA"/>
</dbReference>
<gene>
    <name evidence="4" type="primary">aes</name>
    <name evidence="4" type="ORF">ACFQWG_02480</name>
</gene>
<keyword evidence="2 4" id="KW-0378">Hydrolase</keyword>
<keyword evidence="5" id="KW-1185">Reference proteome</keyword>
<comment type="similarity">
    <text evidence="1">Belongs to the 'GDXG' lipolytic enzyme family.</text>
</comment>
<dbReference type="InterPro" id="IPR029058">
    <property type="entry name" value="AB_hydrolase_fold"/>
</dbReference>
<dbReference type="EC" id="3.1.1.6" evidence="4"/>
<accession>A0ABW2SJW8</accession>
<dbReference type="NCBIfam" id="NF007547">
    <property type="entry name" value="PRK10162.1"/>
    <property type="match status" value="1"/>
</dbReference>
<evidence type="ECO:0000313" key="4">
    <source>
        <dbReference type="EMBL" id="MFC7580089.1"/>
    </source>
</evidence>
<dbReference type="RefSeq" id="WP_380971787.1">
    <property type="nucleotide sequence ID" value="NZ_JBHTEF010000001.1"/>
</dbReference>
<comment type="caution">
    <text evidence="4">The sequence shown here is derived from an EMBL/GenBank/DDBJ whole genome shotgun (WGS) entry which is preliminary data.</text>
</comment>
<dbReference type="PROSITE" id="PS01173">
    <property type="entry name" value="LIPASE_GDXG_HIS"/>
    <property type="match status" value="1"/>
</dbReference>
<evidence type="ECO:0000256" key="1">
    <source>
        <dbReference type="ARBA" id="ARBA00010515"/>
    </source>
</evidence>
<evidence type="ECO:0000259" key="3">
    <source>
        <dbReference type="Pfam" id="PF07859"/>
    </source>
</evidence>
<dbReference type="Pfam" id="PF07859">
    <property type="entry name" value="Abhydrolase_3"/>
    <property type="match status" value="1"/>
</dbReference>
<name>A0ABW2SJW8_9ACTO</name>
<dbReference type="Proteomes" id="UP001596527">
    <property type="component" value="Unassembled WGS sequence"/>
</dbReference>
<dbReference type="GO" id="GO:0008126">
    <property type="term" value="F:acetylesterase activity"/>
    <property type="evidence" value="ECO:0007669"/>
    <property type="project" value="UniProtKB-EC"/>
</dbReference>
<dbReference type="Gene3D" id="3.40.50.1820">
    <property type="entry name" value="alpha/beta hydrolase"/>
    <property type="match status" value="1"/>
</dbReference>
<dbReference type="InterPro" id="IPR002168">
    <property type="entry name" value="Lipase_GDXG_HIS_AS"/>
</dbReference>
<evidence type="ECO:0000256" key="2">
    <source>
        <dbReference type="ARBA" id="ARBA00022801"/>
    </source>
</evidence>
<protein>
    <submittedName>
        <fullName evidence="4">Acetyl esterase</fullName>
        <ecNumber evidence="4">3.1.1.6</ecNumber>
    </submittedName>
</protein>
<dbReference type="PANTHER" id="PTHR48081">
    <property type="entry name" value="AB HYDROLASE SUPERFAMILY PROTEIN C4A8.06C"/>
    <property type="match status" value="1"/>
</dbReference>
<proteinExistence type="inferred from homology"/>
<dbReference type="SUPFAM" id="SSF53474">
    <property type="entry name" value="alpha/beta-Hydrolases"/>
    <property type="match status" value="1"/>
</dbReference>